<keyword evidence="2 6" id="KW-0812">Transmembrane</keyword>
<feature type="transmembrane region" description="Helical" evidence="6">
    <location>
        <begin position="358"/>
        <end position="383"/>
    </location>
</feature>
<feature type="transmembrane region" description="Helical" evidence="6">
    <location>
        <begin position="90"/>
        <end position="108"/>
    </location>
</feature>
<feature type="transmembrane region" description="Helical" evidence="6">
    <location>
        <begin position="467"/>
        <end position="487"/>
    </location>
</feature>
<protein>
    <recommendedName>
        <fullName evidence="7">Major facilitator superfamily (MFS) profile domain-containing protein</fullName>
    </recommendedName>
</protein>
<feature type="transmembrane region" description="Helical" evidence="6">
    <location>
        <begin position="149"/>
        <end position="172"/>
    </location>
</feature>
<evidence type="ECO:0000259" key="7">
    <source>
        <dbReference type="PROSITE" id="PS50850"/>
    </source>
</evidence>
<feature type="transmembrane region" description="Helical" evidence="6">
    <location>
        <begin position="499"/>
        <end position="518"/>
    </location>
</feature>
<dbReference type="GO" id="GO:0022857">
    <property type="term" value="F:transmembrane transporter activity"/>
    <property type="evidence" value="ECO:0007669"/>
    <property type="project" value="InterPro"/>
</dbReference>
<dbReference type="InterPro" id="IPR020846">
    <property type="entry name" value="MFS_dom"/>
</dbReference>
<evidence type="ECO:0000256" key="1">
    <source>
        <dbReference type="ARBA" id="ARBA00004141"/>
    </source>
</evidence>
<dbReference type="PANTHER" id="PTHR23502">
    <property type="entry name" value="MAJOR FACILITATOR SUPERFAMILY"/>
    <property type="match status" value="1"/>
</dbReference>
<feature type="region of interest" description="Disordered" evidence="5">
    <location>
        <begin position="252"/>
        <end position="280"/>
    </location>
</feature>
<comment type="subcellular location">
    <subcellularLocation>
        <location evidence="1">Membrane</location>
        <topology evidence="1">Multi-pass membrane protein</topology>
    </subcellularLocation>
</comment>
<dbReference type="AlphaFoldDB" id="A0AA35LQ23"/>
<evidence type="ECO:0000256" key="3">
    <source>
        <dbReference type="ARBA" id="ARBA00022989"/>
    </source>
</evidence>
<sequence>MGSAANNHLGMVPGTVRLVDVAAELRHDAIELVPRPSEDPEDPLNWSKRRKYLSALMVCVYTLGVGLPATLQYSVLIDITHDTGISTADLVQGTGVMFLLLGWGCLFWQPIALTYGRRGVYLISSLATVPIMVWTAYSRSSGEWYAHRILLGFFVAPIEALPEVSIPDVFFAHERGSWMALYVFVLFGSNFLSPLVAGFFAQAYGWRWTMHFGSIVAAVTFIVLLLFMEETMYFRGALEGLETEQWQQMPEAAEVRASKETSEKDRDQNADPTGNEPSIGVSTIKRSFWMKLQPFYKMQGRPSKTEMFKAMLSPLPIIYQFPNVAWAGFIYGINLSWYNVLNATASPILSAPPYSWPTGLVGCIYIGPIIGAAFGSFWSGVVADRLTIWLARRNKGVREPEQRLWPLGLSALLSCIGLIVWGVGAQHQIHWVGLAFGLGILTFGCVTGGSIALSYNIDCFKDISGQSTTSVILIRNTLGFAVSYGITPWYTDMGLQDCFIMAGFLALGCSSTFLLLVWKGKALRRHSAQRYWRYAEKSFHREAS</sequence>
<dbReference type="GO" id="GO:0005886">
    <property type="term" value="C:plasma membrane"/>
    <property type="evidence" value="ECO:0007669"/>
    <property type="project" value="TreeGrafter"/>
</dbReference>
<feature type="compositionally biased region" description="Basic and acidic residues" evidence="5">
    <location>
        <begin position="253"/>
        <end position="269"/>
    </location>
</feature>
<dbReference type="Gene3D" id="1.20.1250.20">
    <property type="entry name" value="MFS general substrate transporter like domains"/>
    <property type="match status" value="1"/>
</dbReference>
<gene>
    <name evidence="8" type="ORF">CCHLO57077_00018398</name>
</gene>
<dbReference type="Proteomes" id="UP001160390">
    <property type="component" value="Unassembled WGS sequence"/>
</dbReference>
<feature type="transmembrane region" description="Helical" evidence="6">
    <location>
        <begin position="120"/>
        <end position="137"/>
    </location>
</feature>
<dbReference type="PROSITE" id="PS50850">
    <property type="entry name" value="MFS"/>
    <property type="match status" value="1"/>
</dbReference>
<feature type="transmembrane region" description="Helical" evidence="6">
    <location>
        <begin position="317"/>
        <end position="338"/>
    </location>
</feature>
<feature type="transmembrane region" description="Helical" evidence="6">
    <location>
        <begin position="179"/>
        <end position="202"/>
    </location>
</feature>
<dbReference type="EMBL" id="CABFNP030000446">
    <property type="protein sequence ID" value="CAI6015626.1"/>
    <property type="molecule type" value="Genomic_DNA"/>
</dbReference>
<keyword evidence="9" id="KW-1185">Reference proteome</keyword>
<organism evidence="8 9">
    <name type="scientific">Clonostachys chloroleuca</name>
    <dbReference type="NCBI Taxonomy" id="1926264"/>
    <lineage>
        <taxon>Eukaryota</taxon>
        <taxon>Fungi</taxon>
        <taxon>Dikarya</taxon>
        <taxon>Ascomycota</taxon>
        <taxon>Pezizomycotina</taxon>
        <taxon>Sordariomycetes</taxon>
        <taxon>Hypocreomycetidae</taxon>
        <taxon>Hypocreales</taxon>
        <taxon>Bionectriaceae</taxon>
        <taxon>Clonostachys</taxon>
    </lineage>
</organism>
<feature type="transmembrane region" description="Helical" evidence="6">
    <location>
        <begin position="404"/>
        <end position="423"/>
    </location>
</feature>
<dbReference type="InterPro" id="IPR036259">
    <property type="entry name" value="MFS_trans_sf"/>
</dbReference>
<evidence type="ECO:0000313" key="9">
    <source>
        <dbReference type="Proteomes" id="UP001160390"/>
    </source>
</evidence>
<evidence type="ECO:0000256" key="5">
    <source>
        <dbReference type="SAM" id="MobiDB-lite"/>
    </source>
</evidence>
<keyword evidence="4 6" id="KW-0472">Membrane</keyword>
<feature type="transmembrane region" description="Helical" evidence="6">
    <location>
        <begin position="429"/>
        <end position="455"/>
    </location>
</feature>
<dbReference type="Pfam" id="PF07690">
    <property type="entry name" value="MFS_1"/>
    <property type="match status" value="1"/>
</dbReference>
<evidence type="ECO:0000313" key="8">
    <source>
        <dbReference type="EMBL" id="CAI6015626.1"/>
    </source>
</evidence>
<feature type="domain" description="Major facilitator superfamily (MFS) profile" evidence="7">
    <location>
        <begin position="54"/>
        <end position="521"/>
    </location>
</feature>
<feature type="compositionally biased region" description="Polar residues" evidence="5">
    <location>
        <begin position="270"/>
        <end position="280"/>
    </location>
</feature>
<dbReference type="InterPro" id="IPR011701">
    <property type="entry name" value="MFS"/>
</dbReference>
<reference evidence="8" key="1">
    <citation type="submission" date="2023-01" db="EMBL/GenBank/DDBJ databases">
        <authorList>
            <person name="Piombo E."/>
        </authorList>
    </citation>
    <scope>NUCLEOTIDE SEQUENCE</scope>
</reference>
<keyword evidence="3 6" id="KW-1133">Transmembrane helix</keyword>
<feature type="transmembrane region" description="Helical" evidence="6">
    <location>
        <begin position="208"/>
        <end position="228"/>
    </location>
</feature>
<dbReference type="SUPFAM" id="SSF103473">
    <property type="entry name" value="MFS general substrate transporter"/>
    <property type="match status" value="1"/>
</dbReference>
<evidence type="ECO:0000256" key="2">
    <source>
        <dbReference type="ARBA" id="ARBA00022692"/>
    </source>
</evidence>
<comment type="caution">
    <text evidence="8">The sequence shown here is derived from an EMBL/GenBank/DDBJ whole genome shotgun (WGS) entry which is preliminary data.</text>
</comment>
<evidence type="ECO:0000256" key="6">
    <source>
        <dbReference type="SAM" id="Phobius"/>
    </source>
</evidence>
<accession>A0AA35LQ23</accession>
<evidence type="ECO:0000256" key="4">
    <source>
        <dbReference type="ARBA" id="ARBA00023136"/>
    </source>
</evidence>
<name>A0AA35LQ23_9HYPO</name>
<feature type="transmembrane region" description="Helical" evidence="6">
    <location>
        <begin position="52"/>
        <end position="70"/>
    </location>
</feature>
<dbReference type="PANTHER" id="PTHR23502:SF30">
    <property type="entry name" value="TRANSPORTER, PUTATIVE (AFU_ORTHOLOGUE AFUA_8G04702)-RELATED"/>
    <property type="match status" value="1"/>
</dbReference>
<proteinExistence type="predicted"/>